<name>G9MWN6_HYPVG</name>
<dbReference type="eggNOG" id="ENOG502QSGT">
    <property type="taxonomic scope" value="Eukaryota"/>
</dbReference>
<dbReference type="Proteomes" id="UP000007115">
    <property type="component" value="Unassembled WGS sequence"/>
</dbReference>
<dbReference type="GeneID" id="25795126"/>
<protein>
    <recommendedName>
        <fullName evidence="2">Isochorismatase-like domain-containing protein</fullName>
    </recommendedName>
</protein>
<evidence type="ECO:0000313" key="4">
    <source>
        <dbReference type="Proteomes" id="UP000007115"/>
    </source>
</evidence>
<evidence type="ECO:0000256" key="1">
    <source>
        <dbReference type="ARBA" id="ARBA00006336"/>
    </source>
</evidence>
<dbReference type="OMA" id="RNLMNGY"/>
<dbReference type="VEuPathDB" id="FungiDB:TRIVIDRAFT_51727"/>
<comment type="similarity">
    <text evidence="1">Belongs to the isochorismatase family.</text>
</comment>
<dbReference type="OrthoDB" id="167809at2759"/>
<dbReference type="EMBL" id="ABDF02000074">
    <property type="protein sequence ID" value="EHK21203.1"/>
    <property type="molecule type" value="Genomic_DNA"/>
</dbReference>
<dbReference type="HOGENOM" id="CLU_066901_1_2_1"/>
<accession>G9MWN6</accession>
<dbReference type="InterPro" id="IPR000868">
    <property type="entry name" value="Isochorismatase-like_dom"/>
</dbReference>
<dbReference type="InterPro" id="IPR053152">
    <property type="entry name" value="Hydrolase_YcaC-like"/>
</dbReference>
<keyword evidence="4" id="KW-1185">Reference proteome</keyword>
<sequence length="189" mass="20871">CVAFTYERLDVNNTALLIVDHQIGLMNYVHDIENTRFYRSVIAHAALAKLFDIPVVMTTSGETGPNGPLLQEIRDMYPDAPFIPRKGEIDAWDHPDFRKAVEETHRKQMIIAGIATDVCTAFLALSLRAEGYSVWANVEASGTNTPLIQEVTNAQMRDAGVHLVGINALLGYLVKDFSNPVPGGARIYD</sequence>
<gene>
    <name evidence="3" type="ORF">TRIVIDRAFT_51727</name>
</gene>
<dbReference type="AlphaFoldDB" id="G9MWN6"/>
<dbReference type="PANTHER" id="PTHR43559:SF3">
    <property type="entry name" value="HYDROLASE YCAC-RELATED"/>
    <property type="match status" value="1"/>
</dbReference>
<proteinExistence type="inferred from homology"/>
<reference evidence="3 4" key="1">
    <citation type="journal article" date="2011" name="Genome Biol.">
        <title>Comparative genome sequence analysis underscores mycoparasitism as the ancestral life style of Trichoderma.</title>
        <authorList>
            <person name="Kubicek C.P."/>
            <person name="Herrera-Estrella A."/>
            <person name="Seidl-Seiboth V."/>
            <person name="Martinez D.A."/>
            <person name="Druzhinina I.S."/>
            <person name="Thon M."/>
            <person name="Zeilinger S."/>
            <person name="Casas-Flores S."/>
            <person name="Horwitz B.A."/>
            <person name="Mukherjee P.K."/>
            <person name="Mukherjee M."/>
            <person name="Kredics L."/>
            <person name="Alcaraz L.D."/>
            <person name="Aerts A."/>
            <person name="Antal Z."/>
            <person name="Atanasova L."/>
            <person name="Cervantes-Badillo M.G."/>
            <person name="Challacombe J."/>
            <person name="Chertkov O."/>
            <person name="McCluskey K."/>
            <person name="Coulpier F."/>
            <person name="Deshpande N."/>
            <person name="von Doehren H."/>
            <person name="Ebbole D.J."/>
            <person name="Esquivel-Naranjo E.U."/>
            <person name="Fekete E."/>
            <person name="Flipphi M."/>
            <person name="Glaser F."/>
            <person name="Gomez-Rodriguez E.Y."/>
            <person name="Gruber S."/>
            <person name="Han C."/>
            <person name="Henrissat B."/>
            <person name="Hermosa R."/>
            <person name="Hernandez-Onate M."/>
            <person name="Karaffa L."/>
            <person name="Kosti I."/>
            <person name="Le Crom S."/>
            <person name="Lindquist E."/>
            <person name="Lucas S."/>
            <person name="Luebeck M."/>
            <person name="Luebeck P.S."/>
            <person name="Margeot A."/>
            <person name="Metz B."/>
            <person name="Misra M."/>
            <person name="Nevalainen H."/>
            <person name="Omann M."/>
            <person name="Packer N."/>
            <person name="Perrone G."/>
            <person name="Uresti-Rivera E.E."/>
            <person name="Salamov A."/>
            <person name="Schmoll M."/>
            <person name="Seiboth B."/>
            <person name="Shapiro H."/>
            <person name="Sukno S."/>
            <person name="Tamayo-Ramos J.A."/>
            <person name="Tisch D."/>
            <person name="Wiest A."/>
            <person name="Wilkinson H.H."/>
            <person name="Zhang M."/>
            <person name="Coutinho P.M."/>
            <person name="Kenerley C.M."/>
            <person name="Monte E."/>
            <person name="Baker S.E."/>
            <person name="Grigoriev I.V."/>
        </authorList>
    </citation>
    <scope>NUCLEOTIDE SEQUENCE [LARGE SCALE GENOMIC DNA]</scope>
    <source>
        <strain evidence="4">Gv29-8 / FGSC 10586</strain>
    </source>
</reference>
<dbReference type="PANTHER" id="PTHR43559">
    <property type="entry name" value="HYDROLASE YCAC-RELATED"/>
    <property type="match status" value="1"/>
</dbReference>
<feature type="domain" description="Isochorismatase-like" evidence="2">
    <location>
        <begin position="14"/>
        <end position="164"/>
    </location>
</feature>
<evidence type="ECO:0000259" key="2">
    <source>
        <dbReference type="Pfam" id="PF00857"/>
    </source>
</evidence>
<evidence type="ECO:0000313" key="3">
    <source>
        <dbReference type="EMBL" id="EHK21203.1"/>
    </source>
</evidence>
<organism evidence="3 4">
    <name type="scientific">Hypocrea virens (strain Gv29-8 / FGSC 10586)</name>
    <name type="common">Gliocladium virens</name>
    <name type="synonym">Trichoderma virens</name>
    <dbReference type="NCBI Taxonomy" id="413071"/>
    <lineage>
        <taxon>Eukaryota</taxon>
        <taxon>Fungi</taxon>
        <taxon>Dikarya</taxon>
        <taxon>Ascomycota</taxon>
        <taxon>Pezizomycotina</taxon>
        <taxon>Sordariomycetes</taxon>
        <taxon>Hypocreomycetidae</taxon>
        <taxon>Hypocreales</taxon>
        <taxon>Hypocreaceae</taxon>
        <taxon>Trichoderma</taxon>
    </lineage>
</organism>
<dbReference type="RefSeq" id="XP_013955396.1">
    <property type="nucleotide sequence ID" value="XM_014099921.1"/>
</dbReference>
<comment type="caution">
    <text evidence="3">The sequence shown here is derived from an EMBL/GenBank/DDBJ whole genome shotgun (WGS) entry which is preliminary data.</text>
</comment>
<dbReference type="SUPFAM" id="SSF52499">
    <property type="entry name" value="Isochorismatase-like hydrolases"/>
    <property type="match status" value="1"/>
</dbReference>
<dbReference type="Pfam" id="PF00857">
    <property type="entry name" value="Isochorismatase"/>
    <property type="match status" value="1"/>
</dbReference>
<dbReference type="InterPro" id="IPR036380">
    <property type="entry name" value="Isochorismatase-like_sf"/>
</dbReference>
<dbReference type="Gene3D" id="3.40.50.850">
    <property type="entry name" value="Isochorismatase-like"/>
    <property type="match status" value="1"/>
</dbReference>
<feature type="non-terminal residue" evidence="3">
    <location>
        <position position="1"/>
    </location>
</feature>
<dbReference type="InParanoid" id="G9MWN6"/>